<keyword evidence="9" id="KW-0333">Golgi apparatus</keyword>
<sequence>MGICKKLLCSCRKLLSLAMFLILSFLLVNWIQHSDYVKIFRAGPPRSHVRVRSWFSVNTGAVKVAVDDASAGHLADSGREPSHPRQSDESEDLPVVALGASSHQIDQTKTAEKAEDDGDLIRQDDVVLDDTLLDHPVQHTSAEENLHDPDDTEQTEWSGNGTLEKTDLNIYDTTNHTVSSSAKAVMSNNHNATRKGSKDSRFPARPKKCDGCFNSDFPMLIDEPNLCRGNMDQTIDMIFLIVTSFKARSRRNVLRKTWVSVTKNNTSNYRHVFLFGTTPDDVLMERVREESRQFRDVLVSDFLDSYHNLTLKTLMGLRWAATRCRHARFFLKVDHDVWVNTAQLMEAVTRQEEALQYKLGGPCHNKSVVIRSPWSKWYVPHSHLPDTHYPPKCLGLAYFGGTTVAEKIVVVSKNVPFFYLEDVYVGMCLQAAGLGVMHFPGGFQYKLPANSKACRVKKSSLIAGHGVSQDQMMRIWKAKSTRRRLCVLLIVSLLTLLANYWYKLATDAPVGLQSSGRNYLLIKPPAKVKLLVPDSIASLSSNRSFPLGKMIPGDGERDDSDGEEVHHVIFVKVHKAASSTVMSVFLRFAKSRQLNVMLPKNFNILSEITPNLKPLLQHPKSPPFHFDILCNHILFNYTFLQAYFPSDTKYVTILREPWFVVQSAFHYYKEVWPVGYLKKIANFSVYASDPARYETRYPRNSFTMNRMSTDLGFPPRQMFNKSYTSTFLRQLDSIFELVLIAERFEESMVLMKRKFRWKTGDILFVKINQHKHKTTDSSRGSDRNLRASIEAFNHHDVALYRHFLAVFQQKVEAEGSGFAQEVETFSTIIKNVEKYCADARRGYSRNLTIKATKWNDRIDLSGQDWQCVVAMATPSGLRRRLKILLKQLTRNLMSRFGFCRYILNRKMRKCVLVILTVLSLFAVLLASPFAEFNKRNDENRVPITLRQKSALAESRVTRNLTRMPRGHMGTKTRSGGAEKHHVFFLKVHKAASTTVQNVLLRFALSRRLKVQLPKSGHMLSQSSKNWLVRALPLPPGVSAFDILCNHIVFDEQSVRARLYPDSVFIGIVRQPFSQFVSAFKYYRDRYRLKYLRKLPDAYPISEYLKNPGSWEPYDPGTSYTNNRMSFDFGIDPLRMRDQAYVADYVMYLNKTFHLVLVSERFDESMILMRRYLGWKMKDVLYVKNNVYKSKTSGFTVEQKLAHMRYNMADYALYEHFSDLFDKRVAAEGEEFREEVKVYVSVRNRVEIFCRDHSNETDVSVTATVWNEEFQVSKTDCIFMRMTEESLVDSVRLQLL</sequence>
<keyword evidence="4" id="KW-0328">Glycosyltransferase</keyword>
<reference evidence="14 15" key="1">
    <citation type="journal article" date="2023" name="Sci. Data">
        <title>Genome assembly of the Korean intertidal mud-creeper Batillaria attramentaria.</title>
        <authorList>
            <person name="Patra A.K."/>
            <person name="Ho P.T."/>
            <person name="Jun S."/>
            <person name="Lee S.J."/>
            <person name="Kim Y."/>
            <person name="Won Y.J."/>
        </authorList>
    </citation>
    <scope>NUCLEOTIDE SEQUENCE [LARGE SCALE GENOMIC DNA]</scope>
    <source>
        <strain evidence="14">Wonlab-2016</strain>
    </source>
</reference>
<organism evidence="14 15">
    <name type="scientific">Batillaria attramentaria</name>
    <dbReference type="NCBI Taxonomy" id="370345"/>
    <lineage>
        <taxon>Eukaryota</taxon>
        <taxon>Metazoa</taxon>
        <taxon>Spiralia</taxon>
        <taxon>Lophotrochozoa</taxon>
        <taxon>Mollusca</taxon>
        <taxon>Gastropoda</taxon>
        <taxon>Caenogastropoda</taxon>
        <taxon>Sorbeoconcha</taxon>
        <taxon>Cerithioidea</taxon>
        <taxon>Batillariidae</taxon>
        <taxon>Batillaria</taxon>
    </lineage>
</organism>
<accession>A0ABD0KH51</accession>
<feature type="region of interest" description="Disordered" evidence="12">
    <location>
        <begin position="72"/>
        <end position="91"/>
    </location>
</feature>
<evidence type="ECO:0000256" key="6">
    <source>
        <dbReference type="ARBA" id="ARBA00022692"/>
    </source>
</evidence>
<proteinExistence type="inferred from homology"/>
<keyword evidence="8 13" id="KW-1133">Transmembrane helix</keyword>
<dbReference type="Pfam" id="PF06990">
    <property type="entry name" value="Gal-3-0_sulfotr"/>
    <property type="match status" value="2"/>
</dbReference>
<feature type="transmembrane region" description="Helical" evidence="13">
    <location>
        <begin position="14"/>
        <end position="31"/>
    </location>
</feature>
<feature type="region of interest" description="Disordered" evidence="12">
    <location>
        <begin position="183"/>
        <end position="202"/>
    </location>
</feature>
<comment type="similarity">
    <text evidence="2">Belongs to the galactose-3-O-sulfotransferase family.</text>
</comment>
<keyword evidence="7" id="KW-0735">Signal-anchor</keyword>
<evidence type="ECO:0000256" key="11">
    <source>
        <dbReference type="ARBA" id="ARBA00023180"/>
    </source>
</evidence>
<comment type="similarity">
    <text evidence="3">Belongs to the glycosyltransferase 31 family.</text>
</comment>
<dbReference type="InterPro" id="IPR009729">
    <property type="entry name" value="Gal-3-0_sulfotransfrase"/>
</dbReference>
<feature type="compositionally biased region" description="Basic and acidic residues" evidence="12">
    <location>
        <begin position="140"/>
        <end position="149"/>
    </location>
</feature>
<dbReference type="GO" id="GO:0008146">
    <property type="term" value="F:sulfotransferase activity"/>
    <property type="evidence" value="ECO:0007669"/>
    <property type="project" value="UniProtKB-ARBA"/>
</dbReference>
<evidence type="ECO:0000256" key="7">
    <source>
        <dbReference type="ARBA" id="ARBA00022968"/>
    </source>
</evidence>
<evidence type="ECO:0000256" key="2">
    <source>
        <dbReference type="ARBA" id="ARBA00008124"/>
    </source>
</evidence>
<dbReference type="Gene3D" id="3.90.550.50">
    <property type="match status" value="1"/>
</dbReference>
<dbReference type="FunFam" id="3.90.550.50:FF:000001">
    <property type="entry name" value="Hexosyltransferase"/>
    <property type="match status" value="1"/>
</dbReference>
<evidence type="ECO:0000256" key="12">
    <source>
        <dbReference type="SAM" id="MobiDB-lite"/>
    </source>
</evidence>
<protein>
    <recommendedName>
        <fullName evidence="16">Hexosyltransferase</fullName>
    </recommendedName>
</protein>
<evidence type="ECO:0000256" key="4">
    <source>
        <dbReference type="ARBA" id="ARBA00022676"/>
    </source>
</evidence>
<feature type="region of interest" description="Disordered" evidence="12">
    <location>
        <begin position="100"/>
        <end position="120"/>
    </location>
</feature>
<feature type="compositionally biased region" description="Basic and acidic residues" evidence="12">
    <location>
        <begin position="76"/>
        <end position="88"/>
    </location>
</feature>
<evidence type="ECO:0000256" key="3">
    <source>
        <dbReference type="ARBA" id="ARBA00008661"/>
    </source>
</evidence>
<dbReference type="Pfam" id="PF01762">
    <property type="entry name" value="Galactosyl_T"/>
    <property type="match status" value="1"/>
</dbReference>
<comment type="subcellular location">
    <subcellularLocation>
        <location evidence="1">Golgi apparatus membrane</location>
        <topology evidence="1">Single-pass type II membrane protein</topology>
    </subcellularLocation>
</comment>
<keyword evidence="15" id="KW-1185">Reference proteome</keyword>
<dbReference type="InterPro" id="IPR027417">
    <property type="entry name" value="P-loop_NTPase"/>
</dbReference>
<evidence type="ECO:0008006" key="16">
    <source>
        <dbReference type="Google" id="ProtNLM"/>
    </source>
</evidence>
<evidence type="ECO:0000256" key="8">
    <source>
        <dbReference type="ARBA" id="ARBA00022989"/>
    </source>
</evidence>
<dbReference type="GO" id="GO:0016757">
    <property type="term" value="F:glycosyltransferase activity"/>
    <property type="evidence" value="ECO:0007669"/>
    <property type="project" value="UniProtKB-KW"/>
</dbReference>
<dbReference type="EMBL" id="JACVVK020000181">
    <property type="protein sequence ID" value="KAK7486295.1"/>
    <property type="molecule type" value="Genomic_DNA"/>
</dbReference>
<gene>
    <name evidence="14" type="ORF">BaRGS_00022465</name>
</gene>
<evidence type="ECO:0000256" key="10">
    <source>
        <dbReference type="ARBA" id="ARBA00023136"/>
    </source>
</evidence>
<keyword evidence="10 13" id="KW-0472">Membrane</keyword>
<feature type="compositionally biased region" description="Basic and acidic residues" evidence="12">
    <location>
        <begin position="109"/>
        <end position="120"/>
    </location>
</feature>
<evidence type="ECO:0000313" key="15">
    <source>
        <dbReference type="Proteomes" id="UP001519460"/>
    </source>
</evidence>
<evidence type="ECO:0000256" key="13">
    <source>
        <dbReference type="SAM" id="Phobius"/>
    </source>
</evidence>
<keyword evidence="5" id="KW-0808">Transferase</keyword>
<dbReference type="PANTHER" id="PTHR14647:SF87">
    <property type="entry name" value="PUTATIVE-RELATED"/>
    <property type="match status" value="1"/>
</dbReference>
<dbReference type="SUPFAM" id="SSF52540">
    <property type="entry name" value="P-loop containing nucleoside triphosphate hydrolases"/>
    <property type="match status" value="2"/>
</dbReference>
<name>A0ABD0KH51_9CAEN</name>
<dbReference type="GO" id="GO:0000139">
    <property type="term" value="C:Golgi membrane"/>
    <property type="evidence" value="ECO:0007669"/>
    <property type="project" value="UniProtKB-SubCell"/>
</dbReference>
<evidence type="ECO:0000256" key="5">
    <source>
        <dbReference type="ARBA" id="ARBA00022679"/>
    </source>
</evidence>
<evidence type="ECO:0000256" key="9">
    <source>
        <dbReference type="ARBA" id="ARBA00023034"/>
    </source>
</evidence>
<dbReference type="Proteomes" id="UP001519460">
    <property type="component" value="Unassembled WGS sequence"/>
</dbReference>
<dbReference type="Gene3D" id="3.40.50.300">
    <property type="entry name" value="P-loop containing nucleotide triphosphate hydrolases"/>
    <property type="match status" value="2"/>
</dbReference>
<dbReference type="InterPro" id="IPR002659">
    <property type="entry name" value="Glyco_trans_31"/>
</dbReference>
<evidence type="ECO:0000313" key="14">
    <source>
        <dbReference type="EMBL" id="KAK7486295.1"/>
    </source>
</evidence>
<comment type="caution">
    <text evidence="14">The sequence shown here is derived from an EMBL/GenBank/DDBJ whole genome shotgun (WGS) entry which is preliminary data.</text>
</comment>
<keyword evidence="11" id="KW-0325">Glycoprotein</keyword>
<dbReference type="PANTHER" id="PTHR14647">
    <property type="entry name" value="GALACTOSE-3-O-SULFOTRANSFERASE"/>
    <property type="match status" value="1"/>
</dbReference>
<keyword evidence="6 13" id="KW-0812">Transmembrane</keyword>
<feature type="region of interest" description="Disordered" evidence="12">
    <location>
        <begin position="140"/>
        <end position="164"/>
    </location>
</feature>
<evidence type="ECO:0000256" key="1">
    <source>
        <dbReference type="ARBA" id="ARBA00004323"/>
    </source>
</evidence>